<comment type="function">
    <text evidence="12">Catalyzes the addition of meso-diaminopimelic acid to the nucleotide precursor UDP-N-acetylmuramoyl-L-alanyl-D-glutamate (UMAG) in the biosynthesis of bacterial cell-wall peptidoglycan.</text>
</comment>
<dbReference type="InterPro" id="IPR000713">
    <property type="entry name" value="Mur_ligase_N"/>
</dbReference>
<evidence type="ECO:0000256" key="11">
    <source>
        <dbReference type="ARBA" id="ARBA00023316"/>
    </source>
</evidence>
<evidence type="ECO:0000256" key="6">
    <source>
        <dbReference type="ARBA" id="ARBA00022741"/>
    </source>
</evidence>
<keyword evidence="4 12" id="KW-0436">Ligase</keyword>
<dbReference type="AlphaFoldDB" id="A0A6L5YMI2"/>
<keyword evidence="7 12" id="KW-0067">ATP-binding</keyword>
<dbReference type="Proteomes" id="UP000474024">
    <property type="component" value="Unassembled WGS sequence"/>
</dbReference>
<sequence length="490" mass="54170">MQIAKLLENLEYELVAGSLNTEITTLVYDSRKVEKGSVFVCISGTVRDAHDFIPDVVEKGAAAVIVEKDVTVPDGVTVVKVADSRLALACMSAAYFDYPSKKLKTIGITGTKGKTTTTYMVKSILESAGIKTGLIGTIETIIGDEHIPSANTTPESYVVQDYFHRMVEAGMDAVVMEVSSQALMLHRVSGFAFDIGVFTNLEPDHIGENEHKDFADYMHCKSLLFRQCRLGIFNGDSEHLQGILEGHTCEVQTFGYQKENDLRAEHVELKKEHGALGVRYHVSGLMNFDVEVNVPGSFSVYNSLTAIAICNHFGVSVDKIKEALFHVSVKGRIEIVPVTRRYTLMIDYAHNAMSLESLLTTLKEYEPGRLVCLFGCGGNRAKSRRYEMGEVSSKLADLTVVTSDNPRNEDPMAIIEDILVGVHKADGKYVTIPDRKEAIAYCMKNAQDGDIIVLAGKGHEDYQEIKGVKHHMDERELIADIIKENPDLKL</sequence>
<keyword evidence="3 12" id="KW-0963">Cytoplasm</keyword>
<feature type="binding site" evidence="12">
    <location>
        <position position="456"/>
    </location>
    <ligand>
        <name>meso-2,6-diaminopimelate</name>
        <dbReference type="ChEBI" id="CHEBI:57791"/>
    </ligand>
</feature>
<dbReference type="UniPathway" id="UPA00219"/>
<keyword evidence="10 12" id="KW-0131">Cell cycle</keyword>
<evidence type="ECO:0000256" key="13">
    <source>
        <dbReference type="RuleBase" id="RU004135"/>
    </source>
</evidence>
<dbReference type="Pfam" id="PF08245">
    <property type="entry name" value="Mur_ligase_M"/>
    <property type="match status" value="1"/>
</dbReference>
<dbReference type="PANTHER" id="PTHR23135">
    <property type="entry name" value="MUR LIGASE FAMILY MEMBER"/>
    <property type="match status" value="1"/>
</dbReference>
<keyword evidence="6 12" id="KW-0547">Nucleotide-binding</keyword>
<dbReference type="EMBL" id="VUNI01000001">
    <property type="protein sequence ID" value="MST73498.1"/>
    <property type="molecule type" value="Genomic_DNA"/>
</dbReference>
<dbReference type="Gene3D" id="3.40.1190.10">
    <property type="entry name" value="Mur-like, catalytic domain"/>
    <property type="match status" value="1"/>
</dbReference>
<evidence type="ECO:0000259" key="16">
    <source>
        <dbReference type="Pfam" id="PF08245"/>
    </source>
</evidence>
<feature type="binding site" evidence="12">
    <location>
        <begin position="110"/>
        <end position="116"/>
    </location>
    <ligand>
        <name>ATP</name>
        <dbReference type="ChEBI" id="CHEBI:30616"/>
    </ligand>
</feature>
<dbReference type="InterPro" id="IPR036615">
    <property type="entry name" value="Mur_ligase_C_dom_sf"/>
</dbReference>
<feature type="modified residue" description="N6-carboxylysine" evidence="12">
    <location>
        <position position="221"/>
    </location>
</feature>
<evidence type="ECO:0000256" key="12">
    <source>
        <dbReference type="HAMAP-Rule" id="MF_00208"/>
    </source>
</evidence>
<dbReference type="GO" id="GO:0004326">
    <property type="term" value="F:tetrahydrofolylpolyglutamate synthase activity"/>
    <property type="evidence" value="ECO:0007669"/>
    <property type="project" value="InterPro"/>
</dbReference>
<evidence type="ECO:0000256" key="4">
    <source>
        <dbReference type="ARBA" id="ARBA00022598"/>
    </source>
</evidence>
<feature type="short sequence motif" description="Meso-diaminopimelate recognition motif" evidence="12">
    <location>
        <begin position="404"/>
        <end position="407"/>
    </location>
</feature>
<feature type="binding site" evidence="12">
    <location>
        <position position="460"/>
    </location>
    <ligand>
        <name>meso-2,6-diaminopimelate</name>
        <dbReference type="ChEBI" id="CHEBI:57791"/>
    </ligand>
</feature>
<dbReference type="GO" id="GO:0051301">
    <property type="term" value="P:cell division"/>
    <property type="evidence" value="ECO:0007669"/>
    <property type="project" value="UniProtKB-KW"/>
</dbReference>
<evidence type="ECO:0000256" key="3">
    <source>
        <dbReference type="ARBA" id="ARBA00022490"/>
    </source>
</evidence>
<dbReference type="GO" id="GO:0008765">
    <property type="term" value="F:UDP-N-acetylmuramoylalanyl-D-glutamate-2,6-diaminopimelate ligase activity"/>
    <property type="evidence" value="ECO:0007669"/>
    <property type="project" value="UniProtKB-UniRule"/>
</dbReference>
<keyword evidence="18" id="KW-1185">Reference proteome</keyword>
<dbReference type="RefSeq" id="WP_154427722.1">
    <property type="nucleotide sequence ID" value="NZ_VUNI01000001.1"/>
</dbReference>
<evidence type="ECO:0000259" key="14">
    <source>
        <dbReference type="Pfam" id="PF01225"/>
    </source>
</evidence>
<comment type="caution">
    <text evidence="12">Lacks conserved residue(s) required for the propagation of feature annotation.</text>
</comment>
<evidence type="ECO:0000313" key="17">
    <source>
        <dbReference type="EMBL" id="MST73498.1"/>
    </source>
</evidence>
<evidence type="ECO:0000313" key="18">
    <source>
        <dbReference type="Proteomes" id="UP000474024"/>
    </source>
</evidence>
<accession>A0A6L5YMI2</accession>
<evidence type="ECO:0000256" key="10">
    <source>
        <dbReference type="ARBA" id="ARBA00023306"/>
    </source>
</evidence>
<dbReference type="SUPFAM" id="SSF53623">
    <property type="entry name" value="MurD-like peptide ligases, catalytic domain"/>
    <property type="match status" value="1"/>
</dbReference>
<dbReference type="SUPFAM" id="SSF53244">
    <property type="entry name" value="MurD-like peptide ligases, peptide-binding domain"/>
    <property type="match status" value="1"/>
</dbReference>
<feature type="domain" description="Mur ligase C-terminal" evidence="15">
    <location>
        <begin position="331"/>
        <end position="458"/>
    </location>
</feature>
<dbReference type="HAMAP" id="MF_00208">
    <property type="entry name" value="MurE"/>
    <property type="match status" value="1"/>
</dbReference>
<comment type="cofactor">
    <cofactor evidence="12">
        <name>Mg(2+)</name>
        <dbReference type="ChEBI" id="CHEBI:18420"/>
    </cofactor>
</comment>
<dbReference type="Pfam" id="PF01225">
    <property type="entry name" value="Mur_ligase"/>
    <property type="match status" value="1"/>
</dbReference>
<proteinExistence type="inferred from homology"/>
<feature type="domain" description="Mur ligase central" evidence="16">
    <location>
        <begin position="108"/>
        <end position="309"/>
    </location>
</feature>
<comment type="similarity">
    <text evidence="2 12">Belongs to the MurCDEF family. MurE subfamily.</text>
</comment>
<organism evidence="17 18">
    <name type="scientific">Roseburia porci</name>
    <dbReference type="NCBI Taxonomy" id="2605790"/>
    <lineage>
        <taxon>Bacteria</taxon>
        <taxon>Bacillati</taxon>
        <taxon>Bacillota</taxon>
        <taxon>Clostridia</taxon>
        <taxon>Lachnospirales</taxon>
        <taxon>Lachnospiraceae</taxon>
        <taxon>Roseburia</taxon>
    </lineage>
</organism>
<evidence type="ECO:0000256" key="8">
    <source>
        <dbReference type="ARBA" id="ARBA00022960"/>
    </source>
</evidence>
<evidence type="ECO:0000256" key="7">
    <source>
        <dbReference type="ARBA" id="ARBA00022840"/>
    </source>
</evidence>
<reference evidence="17 18" key="1">
    <citation type="submission" date="2019-08" db="EMBL/GenBank/DDBJ databases">
        <title>In-depth cultivation of the pig gut microbiome towards novel bacterial diversity and tailored functional studies.</title>
        <authorList>
            <person name="Wylensek D."/>
            <person name="Hitch T.C.A."/>
            <person name="Clavel T."/>
        </authorList>
    </citation>
    <scope>NUCLEOTIDE SEQUENCE [LARGE SCALE GENOMIC DNA]</scope>
    <source>
        <strain evidence="17 18">MUC/MUC-530-WT-4D</strain>
    </source>
</reference>
<comment type="caution">
    <text evidence="17">The sequence shown here is derived from an EMBL/GenBank/DDBJ whole genome shotgun (WGS) entry which is preliminary data.</text>
</comment>
<keyword evidence="11 12" id="KW-0961">Cell wall biogenesis/degradation</keyword>
<comment type="subcellular location">
    <subcellularLocation>
        <location evidence="12 13">Cytoplasm</location>
    </subcellularLocation>
</comment>
<comment type="PTM">
    <text evidence="12">Carboxylation is probably crucial for Mg(2+) binding and, consequently, for the gamma-phosphate positioning of ATP.</text>
</comment>
<dbReference type="PANTHER" id="PTHR23135:SF4">
    <property type="entry name" value="UDP-N-ACETYLMURAMOYL-L-ALANYL-D-GLUTAMATE--2,6-DIAMINOPIMELATE LIGASE MURE HOMOLOG, CHLOROPLASTIC"/>
    <property type="match status" value="1"/>
</dbReference>
<feature type="binding site" evidence="12">
    <location>
        <position position="30"/>
    </location>
    <ligand>
        <name>UDP-N-acetyl-alpha-D-muramoyl-L-alanyl-D-glutamate</name>
        <dbReference type="ChEBI" id="CHEBI:83900"/>
    </ligand>
</feature>
<keyword evidence="9 12" id="KW-0573">Peptidoglycan synthesis</keyword>
<dbReference type="Gene3D" id="3.90.190.20">
    <property type="entry name" value="Mur ligase, C-terminal domain"/>
    <property type="match status" value="1"/>
</dbReference>
<dbReference type="InterPro" id="IPR004101">
    <property type="entry name" value="Mur_ligase_C"/>
</dbReference>
<dbReference type="GO" id="GO:0071555">
    <property type="term" value="P:cell wall organization"/>
    <property type="evidence" value="ECO:0007669"/>
    <property type="project" value="UniProtKB-KW"/>
</dbReference>
<dbReference type="Pfam" id="PF02875">
    <property type="entry name" value="Mur_ligase_C"/>
    <property type="match status" value="1"/>
</dbReference>
<evidence type="ECO:0000256" key="2">
    <source>
        <dbReference type="ARBA" id="ARBA00005898"/>
    </source>
</evidence>
<dbReference type="GO" id="GO:0005737">
    <property type="term" value="C:cytoplasm"/>
    <property type="evidence" value="ECO:0007669"/>
    <property type="project" value="UniProtKB-SubCell"/>
</dbReference>
<comment type="catalytic activity">
    <reaction evidence="12">
        <text>UDP-N-acetyl-alpha-D-muramoyl-L-alanyl-D-glutamate + meso-2,6-diaminopimelate + ATP = UDP-N-acetyl-alpha-D-muramoyl-L-alanyl-gamma-D-glutamyl-meso-2,6-diaminopimelate + ADP + phosphate + H(+)</text>
        <dbReference type="Rhea" id="RHEA:23676"/>
        <dbReference type="ChEBI" id="CHEBI:15378"/>
        <dbReference type="ChEBI" id="CHEBI:30616"/>
        <dbReference type="ChEBI" id="CHEBI:43474"/>
        <dbReference type="ChEBI" id="CHEBI:57791"/>
        <dbReference type="ChEBI" id="CHEBI:83900"/>
        <dbReference type="ChEBI" id="CHEBI:83905"/>
        <dbReference type="ChEBI" id="CHEBI:456216"/>
        <dbReference type="EC" id="6.3.2.13"/>
    </reaction>
</comment>
<dbReference type="NCBIfam" id="NF001126">
    <property type="entry name" value="PRK00139.1-4"/>
    <property type="match status" value="1"/>
</dbReference>
<keyword evidence="12" id="KW-0460">Magnesium</keyword>
<dbReference type="GO" id="GO:0008360">
    <property type="term" value="P:regulation of cell shape"/>
    <property type="evidence" value="ECO:0007669"/>
    <property type="project" value="UniProtKB-KW"/>
</dbReference>
<keyword evidence="8 12" id="KW-0133">Cell shape</keyword>
<comment type="pathway">
    <text evidence="1 12 13">Cell wall biogenesis; peptidoglycan biosynthesis.</text>
</comment>
<dbReference type="GO" id="GO:0009252">
    <property type="term" value="P:peptidoglycan biosynthetic process"/>
    <property type="evidence" value="ECO:0007669"/>
    <property type="project" value="UniProtKB-UniRule"/>
</dbReference>
<feature type="binding site" evidence="12">
    <location>
        <position position="187"/>
    </location>
    <ligand>
        <name>UDP-N-acetyl-alpha-D-muramoyl-L-alanyl-D-glutamate</name>
        <dbReference type="ChEBI" id="CHEBI:83900"/>
    </ligand>
</feature>
<evidence type="ECO:0000256" key="5">
    <source>
        <dbReference type="ARBA" id="ARBA00022618"/>
    </source>
</evidence>
<feature type="binding site" evidence="12">
    <location>
        <position position="179"/>
    </location>
    <ligand>
        <name>UDP-N-acetyl-alpha-D-muramoyl-L-alanyl-D-glutamate</name>
        <dbReference type="ChEBI" id="CHEBI:83900"/>
    </ligand>
</feature>
<protein>
    <recommendedName>
        <fullName evidence="12">UDP-N-acetylmuramoyl-L-alanyl-D-glutamate--2,6-diaminopimelate ligase</fullName>
        <ecNumber evidence="12">6.3.2.13</ecNumber>
    </recommendedName>
    <alternativeName>
        <fullName evidence="12">Meso-A2pm-adding enzyme</fullName>
    </alternativeName>
    <alternativeName>
        <fullName evidence="12">Meso-diaminopimelate-adding enzyme</fullName>
    </alternativeName>
    <alternativeName>
        <fullName evidence="12">UDP-MurNAc-L-Ala-D-Glu:meso-diaminopimelate ligase</fullName>
    </alternativeName>
    <alternativeName>
        <fullName evidence="12">UDP-MurNAc-tripeptide synthetase</fullName>
    </alternativeName>
    <alternativeName>
        <fullName evidence="12">UDP-N-acetylmuramyl-tripeptide synthetase</fullName>
    </alternativeName>
</protein>
<feature type="domain" description="Mur ligase N-terminal catalytic" evidence="14">
    <location>
        <begin position="22"/>
        <end position="90"/>
    </location>
</feature>
<evidence type="ECO:0000256" key="1">
    <source>
        <dbReference type="ARBA" id="ARBA00004752"/>
    </source>
</evidence>
<dbReference type="InterPro" id="IPR005761">
    <property type="entry name" value="UDP-N-AcMur-Glu-dNH2Pim_ligase"/>
</dbReference>
<dbReference type="InterPro" id="IPR018109">
    <property type="entry name" value="Folylpolyglutamate_synth_CS"/>
</dbReference>
<feature type="binding site" evidence="12">
    <location>
        <begin position="152"/>
        <end position="153"/>
    </location>
    <ligand>
        <name>UDP-N-acetyl-alpha-D-muramoyl-L-alanyl-D-glutamate</name>
        <dbReference type="ChEBI" id="CHEBI:83900"/>
    </ligand>
</feature>
<feature type="binding site" evidence="12">
    <location>
        <position position="380"/>
    </location>
    <ligand>
        <name>meso-2,6-diaminopimelate</name>
        <dbReference type="ChEBI" id="CHEBI:57791"/>
    </ligand>
</feature>
<dbReference type="EC" id="6.3.2.13" evidence="12"/>
<keyword evidence="5 12" id="KW-0132">Cell division</keyword>
<dbReference type="NCBIfam" id="TIGR01085">
    <property type="entry name" value="murE"/>
    <property type="match status" value="1"/>
</dbReference>
<dbReference type="InterPro" id="IPR013221">
    <property type="entry name" value="Mur_ligase_cen"/>
</dbReference>
<name>A0A6L5YMI2_9FIRM</name>
<dbReference type="GO" id="GO:0005524">
    <property type="term" value="F:ATP binding"/>
    <property type="evidence" value="ECO:0007669"/>
    <property type="project" value="UniProtKB-UniRule"/>
</dbReference>
<evidence type="ECO:0000256" key="9">
    <source>
        <dbReference type="ARBA" id="ARBA00022984"/>
    </source>
</evidence>
<gene>
    <name evidence="12" type="primary">murE</name>
    <name evidence="17" type="ORF">FYJ75_00430</name>
</gene>
<dbReference type="InterPro" id="IPR036565">
    <property type="entry name" value="Mur-like_cat_sf"/>
</dbReference>
<dbReference type="PROSITE" id="PS01011">
    <property type="entry name" value="FOLYLPOLYGLU_SYNT_1"/>
    <property type="match status" value="1"/>
</dbReference>
<evidence type="ECO:0000259" key="15">
    <source>
        <dbReference type="Pfam" id="PF02875"/>
    </source>
</evidence>
<dbReference type="GO" id="GO:0000287">
    <property type="term" value="F:magnesium ion binding"/>
    <property type="evidence" value="ECO:0007669"/>
    <property type="project" value="UniProtKB-UniRule"/>
</dbReference>
<feature type="binding site" evidence="12">
    <location>
        <begin position="404"/>
        <end position="407"/>
    </location>
    <ligand>
        <name>meso-2,6-diaminopimelate</name>
        <dbReference type="ChEBI" id="CHEBI:57791"/>
    </ligand>
</feature>
<dbReference type="Gene3D" id="3.40.1390.10">
    <property type="entry name" value="MurE/MurF, N-terminal domain"/>
    <property type="match status" value="1"/>
</dbReference>
<feature type="binding site" evidence="12">
    <location>
        <position position="151"/>
    </location>
    <ligand>
        <name>UDP-N-acetyl-alpha-D-muramoyl-L-alanyl-D-glutamate</name>
        <dbReference type="ChEBI" id="CHEBI:83900"/>
    </ligand>
</feature>